<reference evidence="2" key="1">
    <citation type="submission" date="2015-03" db="EMBL/GenBank/DDBJ databases">
        <authorList>
            <person name="Urmite Genomes"/>
        </authorList>
    </citation>
    <scope>NUCLEOTIDE SEQUENCE [LARGE SCALE GENOMIC DNA]</scope>
    <source>
        <strain evidence="2">FF10</strain>
    </source>
</reference>
<dbReference type="OrthoDB" id="1698005at2"/>
<dbReference type="RefSeq" id="WP_093650550.1">
    <property type="nucleotide sequence ID" value="NZ_CTEN01000003.1"/>
</dbReference>
<keyword evidence="2" id="KW-1185">Reference proteome</keyword>
<evidence type="ECO:0000313" key="1">
    <source>
        <dbReference type="EMBL" id="CQR24937.1"/>
    </source>
</evidence>
<evidence type="ECO:0000313" key="2">
    <source>
        <dbReference type="Proteomes" id="UP000198604"/>
    </source>
</evidence>
<dbReference type="InterPro" id="IPR046004">
    <property type="entry name" value="DUF5960"/>
</dbReference>
<dbReference type="Proteomes" id="UP000198604">
    <property type="component" value="Unassembled WGS sequence"/>
</dbReference>
<dbReference type="AlphaFoldDB" id="A0A0E4H802"/>
<proteinExistence type="predicted"/>
<dbReference type="EMBL" id="CTEN01000003">
    <property type="protein sequence ID" value="CQR24937.1"/>
    <property type="molecule type" value="Genomic_DNA"/>
</dbReference>
<accession>A0A0E4H802</accession>
<name>A0A0E4H802_9STRE</name>
<sequence length="97" mass="11868">MNQIAFDRNQLQINFLSYSYHQFESDFYRYSNFDIPLVFLIDDILFSMAKSQKNYFKLNKKNTTDHQDHYFLFEIETLHESQLVRKYSYLKTMTSIP</sequence>
<gene>
    <name evidence="1" type="ORF">BN1356_01283</name>
</gene>
<dbReference type="Pfam" id="PF19385">
    <property type="entry name" value="DUF5960"/>
    <property type="match status" value="1"/>
</dbReference>
<organism evidence="1 2">
    <name type="scientific">Streptococcus varani</name>
    <dbReference type="NCBI Taxonomy" id="1608583"/>
    <lineage>
        <taxon>Bacteria</taxon>
        <taxon>Bacillati</taxon>
        <taxon>Bacillota</taxon>
        <taxon>Bacilli</taxon>
        <taxon>Lactobacillales</taxon>
        <taxon>Streptococcaceae</taxon>
        <taxon>Streptococcus</taxon>
    </lineage>
</organism>
<dbReference type="STRING" id="1608583.BN1356_01283"/>
<protein>
    <submittedName>
        <fullName evidence="1">Uncharacterized protein</fullName>
    </submittedName>
</protein>